<gene>
    <name evidence="1" type="ORF">QID03_14200</name>
</gene>
<name>A0ABT6Y1S3_ALISE</name>
<keyword evidence="2" id="KW-1185">Reference proteome</keyword>
<reference evidence="1 2" key="1">
    <citation type="submission" date="2023-04" db="EMBL/GenBank/DDBJ databases">
        <title>A. sendaiensis sub sp. chiapanensis a novel subspecie with specific adaptation in bacterial cell wall isolated from an active volcano.</title>
        <authorList>
            <person name="Alvarez Gutierrez P.E."/>
            <person name="Ortiz Cortes L.Y."/>
        </authorList>
    </citation>
    <scope>NUCLEOTIDE SEQUENCE [LARGE SCALE GENOMIC DNA]</scope>
    <source>
        <strain evidence="1 2">PA2</strain>
    </source>
</reference>
<evidence type="ECO:0000313" key="2">
    <source>
        <dbReference type="Proteomes" id="UP001529245"/>
    </source>
</evidence>
<sequence length="45" mass="5241">MRITVFTPERDVVLVGRVSVRGRQMRVRTEDGEQVVRLDDVIDIE</sequence>
<comment type="caution">
    <text evidence="1">The sequence shown here is derived from an EMBL/GenBank/DDBJ whole genome shotgun (WGS) entry which is preliminary data.</text>
</comment>
<dbReference type="Proteomes" id="UP001529245">
    <property type="component" value="Unassembled WGS sequence"/>
</dbReference>
<dbReference type="EMBL" id="JASGCB010000045">
    <property type="protein sequence ID" value="MDI9261309.1"/>
    <property type="molecule type" value="Genomic_DNA"/>
</dbReference>
<organism evidence="1 2">
    <name type="scientific">Alicyclobacillus sendaiensis PA2</name>
    <dbReference type="NCBI Taxonomy" id="3029425"/>
    <lineage>
        <taxon>Bacteria</taxon>
        <taxon>Bacillati</taxon>
        <taxon>Bacillota</taxon>
        <taxon>Bacilli</taxon>
        <taxon>Bacillales</taxon>
        <taxon>Alicyclobacillaceae</taxon>
        <taxon>Alicyclobacillus</taxon>
    </lineage>
</organism>
<dbReference type="RefSeq" id="WP_283204702.1">
    <property type="nucleotide sequence ID" value="NZ_JASGCB010000045.1"/>
</dbReference>
<accession>A0ABT6Y1S3</accession>
<proteinExistence type="predicted"/>
<evidence type="ECO:0000313" key="1">
    <source>
        <dbReference type="EMBL" id="MDI9261309.1"/>
    </source>
</evidence>
<protein>
    <submittedName>
        <fullName evidence="1">Uncharacterized protein</fullName>
    </submittedName>
</protein>